<gene>
    <name evidence="1" type="ORF">CO049_03495</name>
</gene>
<protein>
    <submittedName>
        <fullName evidence="1">Uncharacterized protein</fullName>
    </submittedName>
</protein>
<accession>A0A2M8EZ36</accession>
<evidence type="ECO:0000313" key="1">
    <source>
        <dbReference type="EMBL" id="PJC32003.1"/>
    </source>
</evidence>
<comment type="caution">
    <text evidence="1">The sequence shown here is derived from an EMBL/GenBank/DDBJ whole genome shotgun (WGS) entry which is preliminary data.</text>
</comment>
<evidence type="ECO:0000313" key="2">
    <source>
        <dbReference type="Proteomes" id="UP000229777"/>
    </source>
</evidence>
<dbReference type="EMBL" id="PFSA01000061">
    <property type="protein sequence ID" value="PJC32003.1"/>
    <property type="molecule type" value="Genomic_DNA"/>
</dbReference>
<name>A0A2M8EZ36_9BACT</name>
<dbReference type="Proteomes" id="UP000229777">
    <property type="component" value="Unassembled WGS sequence"/>
</dbReference>
<sequence length="103" mass="12273">MELDEFLSKFGIKFETLEAEERKTLMGWLENLSRKQISLEDVKNYIRQMADSVAKELCEYELPKKKDIFLKARLRNYLLLLDFLIAPEKAKKSLENYLKNIKL</sequence>
<dbReference type="AlphaFoldDB" id="A0A2M8EZ36"/>
<reference evidence="2" key="1">
    <citation type="submission" date="2017-09" db="EMBL/GenBank/DDBJ databases">
        <title>Depth-based differentiation of microbial function through sediment-hosted aquifers and enrichment of novel symbionts in the deep terrestrial subsurface.</title>
        <authorList>
            <person name="Probst A.J."/>
            <person name="Ladd B."/>
            <person name="Jarett J.K."/>
            <person name="Geller-Mcgrath D.E."/>
            <person name="Sieber C.M.K."/>
            <person name="Emerson J.B."/>
            <person name="Anantharaman K."/>
            <person name="Thomas B.C."/>
            <person name="Malmstrom R."/>
            <person name="Stieglmeier M."/>
            <person name="Klingl A."/>
            <person name="Woyke T."/>
            <person name="Ryan C.M."/>
            <person name="Banfield J.F."/>
        </authorList>
    </citation>
    <scope>NUCLEOTIDE SEQUENCE [LARGE SCALE GENOMIC DNA]</scope>
</reference>
<proteinExistence type="predicted"/>
<organism evidence="1 2">
    <name type="scientific">Candidatus Roizmanbacteria bacterium CG_4_9_14_0_2_um_filter_36_12</name>
    <dbReference type="NCBI Taxonomy" id="1974837"/>
    <lineage>
        <taxon>Bacteria</taxon>
        <taxon>Candidatus Roizmaniibacteriota</taxon>
    </lineage>
</organism>